<dbReference type="InterPro" id="IPR007138">
    <property type="entry name" value="ABM_dom"/>
</dbReference>
<evidence type="ECO:0000313" key="3">
    <source>
        <dbReference type="Proteomes" id="UP000011651"/>
    </source>
</evidence>
<dbReference type="PATRIC" id="fig|1204738.3.peg.2032"/>
<comment type="caution">
    <text evidence="2">The sequence shown here is derived from an EMBL/GenBank/DDBJ whole genome shotgun (WGS) entry which is preliminary data.</text>
</comment>
<sequence>MMVSSCAVFIYLPSLMETAMSKSCSKLHLITRPSCLPMDCCGTISLAQLADSAPRKSMPKVILKGFIIVPEPDLNAVKAELINHKRLTLSEPGCLVFEVVQGTINPYRFDVYEEFIDRDSFERHQARVKSSAWGKVSANIERHYSQQSAG</sequence>
<dbReference type="Proteomes" id="UP000011651">
    <property type="component" value="Unassembled WGS sequence"/>
</dbReference>
<proteinExistence type="predicted"/>
<feature type="domain" description="ABM" evidence="1">
    <location>
        <begin position="69"/>
        <end position="127"/>
    </location>
</feature>
<reference evidence="2 3" key="1">
    <citation type="journal article" date="2013" name="Genome Announc.">
        <title>Draft Genome of the Marine Gammaproteobacterium Halomonas titanicae.</title>
        <authorList>
            <person name="Sanchez-Porro C."/>
            <person name="de la Haba R.R."/>
            <person name="Cruz-Hernandez N."/>
            <person name="Gonzalez J.M."/>
            <person name="Reyes-Guirao C."/>
            <person name="Navarro-Sampedro L."/>
            <person name="Carballo M."/>
            <person name="Ventosa A."/>
        </authorList>
    </citation>
    <scope>NUCLEOTIDE SEQUENCE [LARGE SCALE GENOMIC DNA]</scope>
    <source>
        <strain evidence="2 3">BH1</strain>
    </source>
</reference>
<protein>
    <submittedName>
        <fullName evidence="2">Dimeric alpha-beta barrel</fullName>
    </submittedName>
</protein>
<name>L9UAY0_9GAMM</name>
<dbReference type="SUPFAM" id="SSF54909">
    <property type="entry name" value="Dimeric alpha+beta barrel"/>
    <property type="match status" value="1"/>
</dbReference>
<dbReference type="Pfam" id="PF03992">
    <property type="entry name" value="ABM"/>
    <property type="match status" value="1"/>
</dbReference>
<dbReference type="EMBL" id="AOPO01000004">
    <property type="protein sequence ID" value="ELY21796.1"/>
    <property type="molecule type" value="Genomic_DNA"/>
</dbReference>
<organism evidence="2 3">
    <name type="scientific">Vreelandella titanicae BH1</name>
    <dbReference type="NCBI Taxonomy" id="1204738"/>
    <lineage>
        <taxon>Bacteria</taxon>
        <taxon>Pseudomonadati</taxon>
        <taxon>Pseudomonadota</taxon>
        <taxon>Gammaproteobacteria</taxon>
        <taxon>Oceanospirillales</taxon>
        <taxon>Halomonadaceae</taxon>
        <taxon>Vreelandella</taxon>
    </lineage>
</organism>
<accession>L9UAY0</accession>
<dbReference type="AlphaFoldDB" id="L9UAY0"/>
<gene>
    <name evidence="2" type="ORF">HALTITAN_1358</name>
</gene>
<evidence type="ECO:0000313" key="2">
    <source>
        <dbReference type="EMBL" id="ELY21796.1"/>
    </source>
</evidence>
<dbReference type="InterPro" id="IPR011008">
    <property type="entry name" value="Dimeric_a/b-barrel"/>
</dbReference>
<evidence type="ECO:0000259" key="1">
    <source>
        <dbReference type="Pfam" id="PF03992"/>
    </source>
</evidence>
<dbReference type="Gene3D" id="3.30.70.100">
    <property type="match status" value="1"/>
</dbReference>